<evidence type="ECO:0008006" key="3">
    <source>
        <dbReference type="Google" id="ProtNLM"/>
    </source>
</evidence>
<evidence type="ECO:0000313" key="1">
    <source>
        <dbReference type="EMBL" id="KAF2770541.1"/>
    </source>
</evidence>
<reference evidence="1" key="1">
    <citation type="journal article" date="2020" name="Stud. Mycol.">
        <title>101 Dothideomycetes genomes: a test case for predicting lifestyles and emergence of pathogens.</title>
        <authorList>
            <person name="Haridas S."/>
            <person name="Albert R."/>
            <person name="Binder M."/>
            <person name="Bloem J."/>
            <person name="Labutti K."/>
            <person name="Salamov A."/>
            <person name="Andreopoulos B."/>
            <person name="Baker S."/>
            <person name="Barry K."/>
            <person name="Bills G."/>
            <person name="Bluhm B."/>
            <person name="Cannon C."/>
            <person name="Castanera R."/>
            <person name="Culley D."/>
            <person name="Daum C."/>
            <person name="Ezra D."/>
            <person name="Gonzalez J."/>
            <person name="Henrissat B."/>
            <person name="Kuo A."/>
            <person name="Liang C."/>
            <person name="Lipzen A."/>
            <person name="Lutzoni F."/>
            <person name="Magnuson J."/>
            <person name="Mondo S."/>
            <person name="Nolan M."/>
            <person name="Ohm R."/>
            <person name="Pangilinan J."/>
            <person name="Park H.-J."/>
            <person name="Ramirez L."/>
            <person name="Alfaro M."/>
            <person name="Sun H."/>
            <person name="Tritt A."/>
            <person name="Yoshinaga Y."/>
            <person name="Zwiers L.-H."/>
            <person name="Turgeon B."/>
            <person name="Goodwin S."/>
            <person name="Spatafora J."/>
            <person name="Crous P."/>
            <person name="Grigoriev I."/>
        </authorList>
    </citation>
    <scope>NUCLEOTIDE SEQUENCE</scope>
    <source>
        <strain evidence="1">CBS 116005</strain>
    </source>
</reference>
<protein>
    <recommendedName>
        <fullName evidence="3">N-acetyltransferase domain-containing protein</fullName>
    </recommendedName>
</protein>
<dbReference type="AlphaFoldDB" id="A0A6G1LC77"/>
<accession>A0A6G1LC77</accession>
<sequence>MHLKLFNSPCADPACNDHTNIQALSGHLLIDNIIAGSLKAQLLFAARMRTQDGLIQMWQECQEFDACSNGAKIEKVENYLANESFAMKDRQRDVDEASVILHVEEVWLKRLYRGEGRGLWMVRELVRQLELADDVVVMLQAGPLSRERQGQDTVESDGKSAHERIACHWKKLGFDEWSDSDDAWLCLRVGEMKQSAGRRVQDEE</sequence>
<evidence type="ECO:0000313" key="2">
    <source>
        <dbReference type="Proteomes" id="UP000799436"/>
    </source>
</evidence>
<organism evidence="1 2">
    <name type="scientific">Teratosphaeria nubilosa</name>
    <dbReference type="NCBI Taxonomy" id="161662"/>
    <lineage>
        <taxon>Eukaryota</taxon>
        <taxon>Fungi</taxon>
        <taxon>Dikarya</taxon>
        <taxon>Ascomycota</taxon>
        <taxon>Pezizomycotina</taxon>
        <taxon>Dothideomycetes</taxon>
        <taxon>Dothideomycetidae</taxon>
        <taxon>Mycosphaerellales</taxon>
        <taxon>Teratosphaeriaceae</taxon>
        <taxon>Teratosphaeria</taxon>
    </lineage>
</organism>
<dbReference type="Proteomes" id="UP000799436">
    <property type="component" value="Unassembled WGS sequence"/>
</dbReference>
<dbReference type="EMBL" id="ML995825">
    <property type="protein sequence ID" value="KAF2770541.1"/>
    <property type="molecule type" value="Genomic_DNA"/>
</dbReference>
<name>A0A6G1LC77_9PEZI</name>
<proteinExistence type="predicted"/>
<dbReference type="OrthoDB" id="3642764at2759"/>
<keyword evidence="2" id="KW-1185">Reference proteome</keyword>
<gene>
    <name evidence="1" type="ORF">EJ03DRAFT_350377</name>
</gene>